<comment type="pathway">
    <text evidence="3">Amino-acid degradation; L-histidine degradation into L-glutamate; N-formimidoyl-L-glutamate from L-histidine: step 3/3.</text>
</comment>
<dbReference type="Pfam" id="PF01979">
    <property type="entry name" value="Amidohydro_1"/>
    <property type="match status" value="1"/>
</dbReference>
<dbReference type="SUPFAM" id="SSF51338">
    <property type="entry name" value="Composite domain of metallo-dependent hydrolases"/>
    <property type="match status" value="1"/>
</dbReference>
<evidence type="ECO:0000256" key="11">
    <source>
        <dbReference type="ARBA" id="ARBA00023004"/>
    </source>
</evidence>
<keyword evidence="7" id="KW-0479">Metal-binding</keyword>
<evidence type="ECO:0000256" key="10">
    <source>
        <dbReference type="ARBA" id="ARBA00022833"/>
    </source>
</evidence>
<keyword evidence="10" id="KW-0862">Zinc</keyword>
<name>A0ABN8M9C7_9CNID</name>
<proteinExistence type="inferred from homology"/>
<evidence type="ECO:0000256" key="4">
    <source>
        <dbReference type="ARBA" id="ARBA00008002"/>
    </source>
</evidence>
<keyword evidence="14" id="KW-1185">Reference proteome</keyword>
<dbReference type="EC" id="3.5.2.7" evidence="5"/>
<dbReference type="Gene3D" id="3.20.20.140">
    <property type="entry name" value="Metal-dependent hydrolases"/>
    <property type="match status" value="1"/>
</dbReference>
<dbReference type="InterPro" id="IPR006680">
    <property type="entry name" value="Amidohydro-rel"/>
</dbReference>
<comment type="similarity">
    <text evidence="4">Belongs to the metallo-dependent hydrolases superfamily. HutI family.</text>
</comment>
<dbReference type="InterPro" id="IPR032466">
    <property type="entry name" value="Metal_Hydrolase"/>
</dbReference>
<dbReference type="InterPro" id="IPR005920">
    <property type="entry name" value="HutI"/>
</dbReference>
<accession>A0ABN8M9C7</accession>
<dbReference type="Proteomes" id="UP001159427">
    <property type="component" value="Unassembled WGS sequence"/>
</dbReference>
<evidence type="ECO:0000313" key="14">
    <source>
        <dbReference type="Proteomes" id="UP001159427"/>
    </source>
</evidence>
<dbReference type="Gene3D" id="2.30.40.10">
    <property type="entry name" value="Urease, subunit C, domain 1"/>
    <property type="match status" value="1"/>
</dbReference>
<dbReference type="PANTHER" id="PTHR42752">
    <property type="entry name" value="IMIDAZOLONEPROPIONASE"/>
    <property type="match status" value="1"/>
</dbReference>
<comment type="catalytic activity">
    <reaction evidence="1">
        <text>4-imidazolone-5-propanoate + H2O = N-formimidoyl-L-glutamate</text>
        <dbReference type="Rhea" id="RHEA:23660"/>
        <dbReference type="ChEBI" id="CHEBI:15377"/>
        <dbReference type="ChEBI" id="CHEBI:58928"/>
        <dbReference type="ChEBI" id="CHEBI:77893"/>
        <dbReference type="EC" id="3.5.2.7"/>
    </reaction>
</comment>
<evidence type="ECO:0000256" key="8">
    <source>
        <dbReference type="ARBA" id="ARBA00022801"/>
    </source>
</evidence>
<evidence type="ECO:0000256" key="5">
    <source>
        <dbReference type="ARBA" id="ARBA00012864"/>
    </source>
</evidence>
<reference evidence="13 14" key="1">
    <citation type="submission" date="2022-05" db="EMBL/GenBank/DDBJ databases">
        <authorList>
            <consortium name="Genoscope - CEA"/>
            <person name="William W."/>
        </authorList>
    </citation>
    <scope>NUCLEOTIDE SEQUENCE [LARGE SCALE GENOMIC DNA]</scope>
</reference>
<organism evidence="13 14">
    <name type="scientific">Porites evermanni</name>
    <dbReference type="NCBI Taxonomy" id="104178"/>
    <lineage>
        <taxon>Eukaryota</taxon>
        <taxon>Metazoa</taxon>
        <taxon>Cnidaria</taxon>
        <taxon>Anthozoa</taxon>
        <taxon>Hexacorallia</taxon>
        <taxon>Scleractinia</taxon>
        <taxon>Fungiina</taxon>
        <taxon>Poritidae</taxon>
        <taxon>Porites</taxon>
    </lineage>
</organism>
<dbReference type="NCBIfam" id="TIGR01224">
    <property type="entry name" value="hutI"/>
    <property type="match status" value="1"/>
</dbReference>
<evidence type="ECO:0000256" key="6">
    <source>
        <dbReference type="ARBA" id="ARBA00013406"/>
    </source>
</evidence>
<dbReference type="CDD" id="cd01296">
    <property type="entry name" value="Imidazolone-5PH"/>
    <property type="match status" value="1"/>
</dbReference>
<dbReference type="InterPro" id="IPR011059">
    <property type="entry name" value="Metal-dep_hydrolase_composite"/>
</dbReference>
<evidence type="ECO:0000256" key="2">
    <source>
        <dbReference type="ARBA" id="ARBA00001965"/>
    </source>
</evidence>
<dbReference type="SUPFAM" id="SSF51556">
    <property type="entry name" value="Metallo-dependent hydrolases"/>
    <property type="match status" value="1"/>
</dbReference>
<evidence type="ECO:0000259" key="12">
    <source>
        <dbReference type="Pfam" id="PF01979"/>
    </source>
</evidence>
<dbReference type="EMBL" id="CALNXI010000388">
    <property type="protein sequence ID" value="CAH3026086.1"/>
    <property type="molecule type" value="Genomic_DNA"/>
</dbReference>
<evidence type="ECO:0000256" key="1">
    <source>
        <dbReference type="ARBA" id="ARBA00000853"/>
    </source>
</evidence>
<comment type="caution">
    <text evidence="13">The sequence shown here is derived from an EMBL/GenBank/DDBJ whole genome shotgun (WGS) entry which is preliminary data.</text>
</comment>
<evidence type="ECO:0000256" key="7">
    <source>
        <dbReference type="ARBA" id="ARBA00022723"/>
    </source>
</evidence>
<evidence type="ECO:0000256" key="9">
    <source>
        <dbReference type="ARBA" id="ARBA00022808"/>
    </source>
</evidence>
<feature type="domain" description="Amidohydrolase-related" evidence="12">
    <location>
        <begin position="80"/>
        <end position="424"/>
    </location>
</feature>
<gene>
    <name evidence="13" type="ORF">PEVE_00028028</name>
</gene>
<keyword evidence="11" id="KW-0408">Iron</keyword>
<dbReference type="PANTHER" id="PTHR42752:SF1">
    <property type="entry name" value="IMIDAZOLONEPROPIONASE-RELATED"/>
    <property type="match status" value="1"/>
</dbReference>
<comment type="cofactor">
    <cofactor evidence="2">
        <name>Fe(3+)</name>
        <dbReference type="ChEBI" id="CHEBI:29034"/>
    </cofactor>
</comment>
<protein>
    <recommendedName>
        <fullName evidence="6">Probable imidazolonepropionase</fullName>
        <ecNumber evidence="5">3.5.2.7</ecNumber>
    </recommendedName>
</protein>
<evidence type="ECO:0000313" key="13">
    <source>
        <dbReference type="EMBL" id="CAH3026086.1"/>
    </source>
</evidence>
<keyword evidence="8" id="KW-0378">Hydrolase</keyword>
<evidence type="ECO:0000256" key="3">
    <source>
        <dbReference type="ARBA" id="ARBA00004758"/>
    </source>
</evidence>
<sequence length="429" mass="46768">MYSLRIRHARQVVLVCNNKERILTGDSMKKLAIVEGGEDGGVSIVVKAGKIECIALDRIIDQKYENCTFVEEIDASGMCVLPGLVDGHTHPVWEGDRVHEFAMKLAGATYMDIHKAGGGIGFTVERVRKASEQELYTSLRKRLLRMLRSGTTLVEAKSGYGLEVESEMKMLRVIERAKKELPIEISSTFCGAHSVPKGSSPEEATNNVINCQIPKLQELMKNNELTVDNIDVFCEKGVFGVEHTRKILEAGKSAGLAINFHGDELHPMKAAELGAEVGARAISHLEEVSDKGIQAMAAASVVAVLLPTTAYILRLKCPPARKMINAGVPVALGTDFNPNAFCLSMPLTMHLACVNLRMTMEESLVAATINAAASLGRAHSHGSLEPGKVADMLVIDAPRWEHLVYQLGGHDEIIKFVIKNGKIVYSRPH</sequence>
<keyword evidence="9" id="KW-0369">Histidine metabolism</keyword>